<protein>
    <submittedName>
        <fullName evidence="1">Very large low complexity protein</fullName>
    </submittedName>
</protein>
<dbReference type="EMBL" id="PXOF01000144">
    <property type="protein sequence ID" value="RGP62585.1"/>
    <property type="molecule type" value="Genomic_DNA"/>
</dbReference>
<evidence type="ECO:0000313" key="2">
    <source>
        <dbReference type="Proteomes" id="UP000266152"/>
    </source>
</evidence>
<evidence type="ECO:0000313" key="1">
    <source>
        <dbReference type="EMBL" id="RGP62585.1"/>
    </source>
</evidence>
<organism evidence="1 2">
    <name type="scientific">Fusarium sporotrichioides</name>
    <dbReference type="NCBI Taxonomy" id="5514"/>
    <lineage>
        <taxon>Eukaryota</taxon>
        <taxon>Fungi</taxon>
        <taxon>Dikarya</taxon>
        <taxon>Ascomycota</taxon>
        <taxon>Pezizomycotina</taxon>
        <taxon>Sordariomycetes</taxon>
        <taxon>Hypocreomycetidae</taxon>
        <taxon>Hypocreales</taxon>
        <taxon>Nectriaceae</taxon>
        <taxon>Fusarium</taxon>
    </lineage>
</organism>
<proteinExistence type="predicted"/>
<sequence>MSLHTSQGFDFCQPTNALWKYRSFSEDPAERKRLLDSIQHQAVAKLDFDCLKDFTTRLCEQKLDLSGDYSSAFEELELEREVEFEFEQLREKEKPAKYTATAFPGLDPAITAFVTAGYFEEGDIFI</sequence>
<comment type="caution">
    <text evidence="1">The sequence shown here is derived from an EMBL/GenBank/DDBJ whole genome shotgun (WGS) entry which is preliminary data.</text>
</comment>
<gene>
    <name evidence="1" type="ORF">FSPOR_9164</name>
</gene>
<dbReference type="STRING" id="5514.A0A395RR43"/>
<name>A0A395RR43_FUSSP</name>
<dbReference type="Proteomes" id="UP000266152">
    <property type="component" value="Unassembled WGS sequence"/>
</dbReference>
<reference evidence="1 2" key="1">
    <citation type="journal article" date="2018" name="PLoS Pathog.">
        <title>Evolution of structural diversity of trichothecenes, a family of toxins produced by plant pathogenic and entomopathogenic fungi.</title>
        <authorList>
            <person name="Proctor R.H."/>
            <person name="McCormick S.P."/>
            <person name="Kim H.S."/>
            <person name="Cardoza R.E."/>
            <person name="Stanley A.M."/>
            <person name="Lindo L."/>
            <person name="Kelly A."/>
            <person name="Brown D.W."/>
            <person name="Lee T."/>
            <person name="Vaughan M.M."/>
            <person name="Alexander N.J."/>
            <person name="Busman M."/>
            <person name="Gutierrez S."/>
        </authorList>
    </citation>
    <scope>NUCLEOTIDE SEQUENCE [LARGE SCALE GENOMIC DNA]</scope>
    <source>
        <strain evidence="1 2">NRRL 3299</strain>
    </source>
</reference>
<accession>A0A395RR43</accession>
<dbReference type="AlphaFoldDB" id="A0A395RR43"/>
<keyword evidence="2" id="KW-1185">Reference proteome</keyword>